<dbReference type="Gene3D" id="3.40.50.300">
    <property type="entry name" value="P-loop containing nucleotide triphosphate hydrolases"/>
    <property type="match status" value="1"/>
</dbReference>
<dbReference type="SMART" id="SM00534">
    <property type="entry name" value="MUTSac"/>
    <property type="match status" value="1"/>
</dbReference>
<dbReference type="SUPFAM" id="SSF52540">
    <property type="entry name" value="P-loop containing nucleoside triphosphate hydrolases"/>
    <property type="match status" value="1"/>
</dbReference>
<evidence type="ECO:0000256" key="3">
    <source>
        <dbReference type="ARBA" id="ARBA00023125"/>
    </source>
</evidence>
<organism evidence="5 6">
    <name type="scientific">Cohnella nanjingensis</name>
    <dbReference type="NCBI Taxonomy" id="1387779"/>
    <lineage>
        <taxon>Bacteria</taxon>
        <taxon>Bacillati</taxon>
        <taxon>Bacillota</taxon>
        <taxon>Bacilli</taxon>
        <taxon>Bacillales</taxon>
        <taxon>Paenibacillaceae</taxon>
        <taxon>Cohnella</taxon>
    </lineage>
</organism>
<dbReference type="GO" id="GO:0005829">
    <property type="term" value="C:cytosol"/>
    <property type="evidence" value="ECO:0007669"/>
    <property type="project" value="TreeGrafter"/>
</dbReference>
<evidence type="ECO:0000313" key="6">
    <source>
        <dbReference type="Proteomes" id="UP000547209"/>
    </source>
</evidence>
<dbReference type="Proteomes" id="UP000547209">
    <property type="component" value="Unassembled WGS sequence"/>
</dbReference>
<name>A0A7X0VFJ1_9BACL</name>
<dbReference type="GO" id="GO:0140664">
    <property type="term" value="F:ATP-dependent DNA damage sensor activity"/>
    <property type="evidence" value="ECO:0007669"/>
    <property type="project" value="InterPro"/>
</dbReference>
<gene>
    <name evidence="5" type="ORF">H7C19_14390</name>
</gene>
<keyword evidence="6" id="KW-1185">Reference proteome</keyword>
<sequence length="494" mass="55905">MKPYLLYECQEFVPRQSLDDLPFMQDLQVEPLLEAMSQGDRFVLDTASKLVPHVEIEASAILYRQQMVKDCIRYPDLIEDMYAIASNVDLQAADYRMQMKPSFSRNISVVEKLKTATALIAVILTALLALRNLGRSRLGHDRSEGLIRLFRRLGQAYPDTLLSDAGTHCKLLQQAVQGRRLRIGASLGDGLKGTNYTLGQMREAPKFSLIRRPGKSGALHLAHSLAEIEESALANVLRIVRRWIDETLIFFELLRFESSFYVGCVRLHATLAERGCEVAFPIPLHANERCLSFTGLYDPGLVLCNGSRPVSNDWNGEDTLLLMISGTNQGGKTTFLRSIGLAQLMMQCGLFVPAASFRANLCDCIFTHFTREEDENMRSGKLDEELARLDGIVNQLTARSLLLMNEPFASTTEREGSAIAKDFLTVCYELQLKVCIVTHFYELADWAYSQQRSQVEFLSPERSEDGLRSYKLYRRKPTPTSYGEDLYKSVRRRK</sequence>
<evidence type="ECO:0000313" key="5">
    <source>
        <dbReference type="EMBL" id="MBB6671876.1"/>
    </source>
</evidence>
<evidence type="ECO:0000256" key="1">
    <source>
        <dbReference type="ARBA" id="ARBA00022741"/>
    </source>
</evidence>
<accession>A0A7X0VFJ1</accession>
<comment type="caution">
    <text evidence="5">The sequence shown here is derived from an EMBL/GenBank/DDBJ whole genome shotgun (WGS) entry which is preliminary data.</text>
</comment>
<dbReference type="GO" id="GO:0030983">
    <property type="term" value="F:mismatched DNA binding"/>
    <property type="evidence" value="ECO:0007669"/>
    <property type="project" value="InterPro"/>
</dbReference>
<feature type="domain" description="DNA mismatch repair proteins mutS family" evidence="4">
    <location>
        <begin position="319"/>
        <end position="494"/>
    </location>
</feature>
<evidence type="ECO:0000259" key="4">
    <source>
        <dbReference type="SMART" id="SM00534"/>
    </source>
</evidence>
<dbReference type="InterPro" id="IPR045076">
    <property type="entry name" value="MutS"/>
</dbReference>
<dbReference type="EMBL" id="JACJVP010000024">
    <property type="protein sequence ID" value="MBB6671876.1"/>
    <property type="molecule type" value="Genomic_DNA"/>
</dbReference>
<dbReference type="AlphaFoldDB" id="A0A7X0VFJ1"/>
<dbReference type="PANTHER" id="PTHR11361:SF34">
    <property type="entry name" value="DNA MISMATCH REPAIR PROTEIN MSH1, MITOCHONDRIAL"/>
    <property type="match status" value="1"/>
</dbReference>
<evidence type="ECO:0000256" key="2">
    <source>
        <dbReference type="ARBA" id="ARBA00022840"/>
    </source>
</evidence>
<dbReference type="Pfam" id="PF00488">
    <property type="entry name" value="MutS_V"/>
    <property type="match status" value="1"/>
</dbReference>
<reference evidence="5 6" key="1">
    <citation type="submission" date="2020-08" db="EMBL/GenBank/DDBJ databases">
        <title>Cohnella phylogeny.</title>
        <authorList>
            <person name="Dunlap C."/>
        </authorList>
    </citation>
    <scope>NUCLEOTIDE SEQUENCE [LARGE SCALE GENOMIC DNA]</scope>
    <source>
        <strain evidence="5 6">DSM 28246</strain>
    </source>
</reference>
<keyword evidence="1" id="KW-0547">Nucleotide-binding</keyword>
<keyword evidence="2" id="KW-0067">ATP-binding</keyword>
<dbReference type="RefSeq" id="WP_185143355.1">
    <property type="nucleotide sequence ID" value="NZ_JACJVP010000024.1"/>
</dbReference>
<dbReference type="InterPro" id="IPR027417">
    <property type="entry name" value="P-loop_NTPase"/>
</dbReference>
<keyword evidence="3" id="KW-0238">DNA-binding</keyword>
<dbReference type="PANTHER" id="PTHR11361">
    <property type="entry name" value="DNA MISMATCH REPAIR PROTEIN MUTS FAMILY MEMBER"/>
    <property type="match status" value="1"/>
</dbReference>
<proteinExistence type="predicted"/>
<protein>
    <recommendedName>
        <fullName evidence="4">DNA mismatch repair proteins mutS family domain-containing protein</fullName>
    </recommendedName>
</protein>
<dbReference type="InterPro" id="IPR000432">
    <property type="entry name" value="DNA_mismatch_repair_MutS_C"/>
</dbReference>
<dbReference type="GO" id="GO:0006298">
    <property type="term" value="P:mismatch repair"/>
    <property type="evidence" value="ECO:0007669"/>
    <property type="project" value="InterPro"/>
</dbReference>
<dbReference type="GO" id="GO:0005524">
    <property type="term" value="F:ATP binding"/>
    <property type="evidence" value="ECO:0007669"/>
    <property type="project" value="UniProtKB-KW"/>
</dbReference>